<evidence type="ECO:0000256" key="4">
    <source>
        <dbReference type="SAM" id="SignalP"/>
    </source>
</evidence>
<feature type="chain" id="PRO_5010859905" description="FZ domain-containing protein" evidence="4">
    <location>
        <begin position="20"/>
        <end position="191"/>
    </location>
</feature>
<reference evidence="7" key="1">
    <citation type="journal article" date="2010" name="Nature">
        <title>The Amphimedon queenslandica genome and the evolution of animal complexity.</title>
        <authorList>
            <person name="Srivastava M."/>
            <person name="Simakov O."/>
            <person name="Chapman J."/>
            <person name="Fahey B."/>
            <person name="Gauthier M.E."/>
            <person name="Mitros T."/>
            <person name="Richards G.S."/>
            <person name="Conaco C."/>
            <person name="Dacre M."/>
            <person name="Hellsten U."/>
            <person name="Larroux C."/>
            <person name="Putnam N.H."/>
            <person name="Stanke M."/>
            <person name="Adamska M."/>
            <person name="Darling A."/>
            <person name="Degnan S.M."/>
            <person name="Oakley T.H."/>
            <person name="Plachetzki D.C."/>
            <person name="Zhai Y."/>
            <person name="Adamski M."/>
            <person name="Calcino A."/>
            <person name="Cummins S.F."/>
            <person name="Goodstein D.M."/>
            <person name="Harris C."/>
            <person name="Jackson D.J."/>
            <person name="Leys S.P."/>
            <person name="Shu S."/>
            <person name="Woodcroft B.J."/>
            <person name="Vervoort M."/>
            <person name="Kosik K.S."/>
            <person name="Manning G."/>
            <person name="Degnan B.M."/>
            <person name="Rokhsar D.S."/>
        </authorList>
    </citation>
    <scope>NUCLEOTIDE SEQUENCE [LARGE SCALE GENOMIC DNA]</scope>
</reference>
<dbReference type="PROSITE" id="PS50038">
    <property type="entry name" value="FZ"/>
    <property type="match status" value="1"/>
</dbReference>
<gene>
    <name evidence="6" type="primary">100634419</name>
</gene>
<dbReference type="EnsemblMetazoa" id="XM_003391703.3">
    <property type="protein sequence ID" value="XP_003391751.1"/>
    <property type="gene ID" value="LOC100634419"/>
</dbReference>
<name>A0A1X7SQW0_AMPQE</name>
<dbReference type="GO" id="GO:0042813">
    <property type="term" value="F:Wnt receptor activity"/>
    <property type="evidence" value="ECO:0007669"/>
    <property type="project" value="TreeGrafter"/>
</dbReference>
<keyword evidence="7" id="KW-1185">Reference proteome</keyword>
<dbReference type="Gene3D" id="1.10.2000.10">
    <property type="entry name" value="Frizzled cysteine-rich domain"/>
    <property type="match status" value="1"/>
</dbReference>
<dbReference type="AlphaFoldDB" id="A0A1X7SQW0"/>
<dbReference type="OrthoDB" id="10053709at2759"/>
<dbReference type="InterPro" id="IPR036790">
    <property type="entry name" value="Frizzled_dom_sf"/>
</dbReference>
<evidence type="ECO:0000313" key="6">
    <source>
        <dbReference type="EnsemblMetazoa" id="Aqu2.1.04475_001"/>
    </source>
</evidence>
<comment type="caution">
    <text evidence="3">Lacks conserved residue(s) required for the propagation of feature annotation.</text>
</comment>
<sequence length="191" mass="20833">MSPVILLFLTIVYLSTFMGQPILPVSTLPPGPPSTCQPITGVAMCLYVPWAGNASFPSVKGRRTAQSKANIEANVFQPLVTHKCSNAIVHFLCAVYTPACVEGPEGTVTLKPCRDLCNHVKNTCEPFMRERWGLNWPPHFECSNFPENESTDINSLCFDVPFHNVTIPIPPATTSSSTVVQPSSKKSSVIQ</sequence>
<dbReference type="InParanoid" id="A0A1X7SQW0"/>
<dbReference type="GO" id="GO:0017147">
    <property type="term" value="F:Wnt-protein binding"/>
    <property type="evidence" value="ECO:0007669"/>
    <property type="project" value="TreeGrafter"/>
</dbReference>
<reference evidence="6" key="2">
    <citation type="submission" date="2017-05" db="UniProtKB">
        <authorList>
            <consortium name="EnsemblMetazoa"/>
        </authorList>
    </citation>
    <scope>IDENTIFICATION</scope>
</reference>
<dbReference type="STRING" id="400682.A0A1X7SQW0"/>
<evidence type="ECO:0000256" key="3">
    <source>
        <dbReference type="PROSITE-ProRule" id="PRU00090"/>
    </source>
</evidence>
<dbReference type="GO" id="GO:0005886">
    <property type="term" value="C:plasma membrane"/>
    <property type="evidence" value="ECO:0007669"/>
    <property type="project" value="TreeGrafter"/>
</dbReference>
<dbReference type="SMART" id="SM00063">
    <property type="entry name" value="FRI"/>
    <property type="match status" value="1"/>
</dbReference>
<organism evidence="6">
    <name type="scientific">Amphimedon queenslandica</name>
    <name type="common">Sponge</name>
    <dbReference type="NCBI Taxonomy" id="400682"/>
    <lineage>
        <taxon>Eukaryota</taxon>
        <taxon>Metazoa</taxon>
        <taxon>Porifera</taxon>
        <taxon>Demospongiae</taxon>
        <taxon>Heteroscleromorpha</taxon>
        <taxon>Haplosclerida</taxon>
        <taxon>Niphatidae</taxon>
        <taxon>Amphimedon</taxon>
    </lineage>
</organism>
<dbReference type="PANTHER" id="PTHR11309">
    <property type="entry name" value="FRIZZLED"/>
    <property type="match status" value="1"/>
</dbReference>
<dbReference type="Pfam" id="PF01392">
    <property type="entry name" value="Fz"/>
    <property type="match status" value="1"/>
</dbReference>
<dbReference type="eggNOG" id="KOG3577">
    <property type="taxonomic scope" value="Eukaryota"/>
</dbReference>
<dbReference type="GO" id="GO:0035567">
    <property type="term" value="P:non-canonical Wnt signaling pathway"/>
    <property type="evidence" value="ECO:0007669"/>
    <property type="project" value="TreeGrafter"/>
</dbReference>
<dbReference type="SUPFAM" id="SSF63501">
    <property type="entry name" value="Frizzled cysteine-rich domain"/>
    <property type="match status" value="1"/>
</dbReference>
<dbReference type="InterPro" id="IPR015526">
    <property type="entry name" value="Frizzled/SFRP"/>
</dbReference>
<dbReference type="InterPro" id="IPR020067">
    <property type="entry name" value="Frizzled_dom"/>
</dbReference>
<evidence type="ECO:0000256" key="2">
    <source>
        <dbReference type="ARBA" id="ARBA00023157"/>
    </source>
</evidence>
<evidence type="ECO:0000313" key="7">
    <source>
        <dbReference type="Proteomes" id="UP000007879"/>
    </source>
</evidence>
<feature type="domain" description="FZ" evidence="5">
    <location>
        <begin position="31"/>
        <end position="160"/>
    </location>
</feature>
<protein>
    <recommendedName>
        <fullName evidence="5">FZ domain-containing protein</fullName>
    </recommendedName>
</protein>
<keyword evidence="2" id="KW-1015">Disulfide bond</keyword>
<dbReference type="EnsemblMetazoa" id="Aqu2.1.04475_001">
    <property type="protein sequence ID" value="Aqu2.1.04475_001"/>
    <property type="gene ID" value="Aqu2.1.04475"/>
</dbReference>
<proteinExistence type="predicted"/>
<dbReference type="GO" id="GO:0060070">
    <property type="term" value="P:canonical Wnt signaling pathway"/>
    <property type="evidence" value="ECO:0007669"/>
    <property type="project" value="TreeGrafter"/>
</dbReference>
<dbReference type="KEGG" id="aqu:100634419"/>
<keyword evidence="4" id="KW-0732">Signal</keyword>
<evidence type="ECO:0000259" key="5">
    <source>
        <dbReference type="PROSITE" id="PS50038"/>
    </source>
</evidence>
<evidence type="ECO:0000256" key="1">
    <source>
        <dbReference type="ARBA" id="ARBA00022473"/>
    </source>
</evidence>
<accession>A0A1X7SQW0</accession>
<feature type="signal peptide" evidence="4">
    <location>
        <begin position="1"/>
        <end position="19"/>
    </location>
</feature>
<keyword evidence="1" id="KW-0217">Developmental protein</keyword>
<dbReference type="Proteomes" id="UP000007879">
    <property type="component" value="Unassembled WGS sequence"/>
</dbReference>